<dbReference type="KEGG" id="vg:15926607"/>
<protein>
    <submittedName>
        <fullName evidence="1">Uncharacterized protein</fullName>
    </submittedName>
</protein>
<dbReference type="RefSeq" id="YP_008125305.1">
    <property type="nucleotide sequence ID" value="NC_021529.2"/>
</dbReference>
<proteinExistence type="predicted"/>
<dbReference type="EMBL" id="HQ317393">
    <property type="protein sequence ID" value="AGN30156.1"/>
    <property type="molecule type" value="Genomic_DNA"/>
</dbReference>
<organism evidence="1 2">
    <name type="scientific">Vibrio phage nt-1</name>
    <dbReference type="NCBI Taxonomy" id="115992"/>
    <lineage>
        <taxon>Viruses</taxon>
        <taxon>Duplodnaviria</taxon>
        <taxon>Heunggongvirae</taxon>
        <taxon>Uroviricota</taxon>
        <taxon>Caudoviricetes</taxon>
        <taxon>Pantevenvirales</taxon>
        <taxon>Straboviridae</taxon>
        <taxon>Mylasvirus</taxon>
        <taxon>Mylasvirus persius</taxon>
    </lineage>
</organism>
<evidence type="ECO:0000313" key="2">
    <source>
        <dbReference type="Proteomes" id="UP000201461"/>
    </source>
</evidence>
<accession>R9TEH5</accession>
<dbReference type="Proteomes" id="UP000201461">
    <property type="component" value="Segment"/>
</dbReference>
<sequence length="113" mass="12862">MKNVILLDHDTPRKAVIVRTRDPETDLYIDRFRDVGIKRIYSANMIAVEDLDGKYILVKNRYTCGAHDDKIRFSTIDGMIAYMNSFLIDCALPTINSVFDENAQAYATGIRGI</sequence>
<dbReference type="GeneID" id="15926607"/>
<evidence type="ECO:0000313" key="1">
    <source>
        <dbReference type="EMBL" id="AGN30156.1"/>
    </source>
</evidence>
<reference evidence="1 2" key="1">
    <citation type="journal article" date="2014" name="Genome Biol. Evol.">
        <title>Composite Conserved Promoter-Terminator Motifs (PeSLs) that Mediate Modular Shuffling in the Diverse T4-Like Myoviruses.</title>
        <authorList>
            <person name="Comeau A.M."/>
            <person name="Arbiol C."/>
            <person name="Krisch H.M."/>
        </authorList>
    </citation>
    <scope>NUCLEOTIDE SEQUENCE [LARGE SCALE GENOMIC DNA]</scope>
</reference>
<gene>
    <name evidence="1" type="ORF">VPFG_00154</name>
</gene>
<name>R9TEH5_9CAUD</name>
<keyword evidence="2" id="KW-1185">Reference proteome</keyword>